<dbReference type="SMART" id="SM00448">
    <property type="entry name" value="REC"/>
    <property type="match status" value="1"/>
</dbReference>
<dbReference type="Pfam" id="PF00072">
    <property type="entry name" value="Response_reg"/>
    <property type="match status" value="1"/>
</dbReference>
<dbReference type="OrthoDB" id="9780312at2"/>
<dbReference type="InterPro" id="IPR016032">
    <property type="entry name" value="Sig_transdc_resp-reg_C-effctor"/>
</dbReference>
<dbReference type="PANTHER" id="PTHR43214">
    <property type="entry name" value="TWO-COMPONENT RESPONSE REGULATOR"/>
    <property type="match status" value="1"/>
</dbReference>
<dbReference type="Proteomes" id="UP000007845">
    <property type="component" value="Chromosome"/>
</dbReference>
<evidence type="ECO:0000313" key="8">
    <source>
        <dbReference type="EMBL" id="EGB16317.1"/>
    </source>
</evidence>
<dbReference type="CDD" id="cd17535">
    <property type="entry name" value="REC_NarL-like"/>
    <property type="match status" value="1"/>
</dbReference>
<dbReference type="GO" id="GO:0003677">
    <property type="term" value="F:DNA binding"/>
    <property type="evidence" value="ECO:0007669"/>
    <property type="project" value="UniProtKB-KW"/>
</dbReference>
<dbReference type="HOGENOM" id="CLU_000445_90_1_7"/>
<organism evidence="8 9">
    <name type="scientific">Pseudodesulfovibrio mercurii</name>
    <dbReference type="NCBI Taxonomy" id="641491"/>
    <lineage>
        <taxon>Bacteria</taxon>
        <taxon>Pseudomonadati</taxon>
        <taxon>Thermodesulfobacteriota</taxon>
        <taxon>Desulfovibrionia</taxon>
        <taxon>Desulfovibrionales</taxon>
        <taxon>Desulfovibrionaceae</taxon>
    </lineage>
</organism>
<dbReference type="eggNOG" id="COG2197">
    <property type="taxonomic scope" value="Bacteria"/>
</dbReference>
<evidence type="ECO:0000256" key="1">
    <source>
        <dbReference type="ARBA" id="ARBA00022553"/>
    </source>
</evidence>
<reference evidence="8 9" key="1">
    <citation type="journal article" date="2011" name="J. Bacteriol.">
        <title>Genome sequence of the mercury-methylating strain Desulfovibrio desulfuricans ND132.</title>
        <authorList>
            <person name="Brown S.D."/>
            <person name="Gilmour C.C."/>
            <person name="Kucken A.M."/>
            <person name="Wall J.D."/>
            <person name="Elias D.A."/>
            <person name="Brandt C.C."/>
            <person name="Podar M."/>
            <person name="Chertkov O."/>
            <person name="Held B."/>
            <person name="Bruce D.C."/>
            <person name="Detter J.C."/>
            <person name="Tapia R."/>
            <person name="Han C.S."/>
            <person name="Goodwin L.A."/>
            <person name="Cheng J.F."/>
            <person name="Pitluck S."/>
            <person name="Woyke T."/>
            <person name="Mikhailova N."/>
            <person name="Ivanova N.N."/>
            <person name="Han J."/>
            <person name="Lucas S."/>
            <person name="Lapidus A.L."/>
            <person name="Land M.L."/>
            <person name="Hauser L.J."/>
            <person name="Palumbo A.V."/>
        </authorList>
    </citation>
    <scope>NUCLEOTIDE SEQUENCE [LARGE SCALE GENOMIC DNA]</scope>
    <source>
        <strain evidence="8 9">ND132</strain>
    </source>
</reference>
<evidence type="ECO:0000259" key="7">
    <source>
        <dbReference type="PROSITE" id="PS50110"/>
    </source>
</evidence>
<protein>
    <submittedName>
        <fullName evidence="8">Two component transcriptional regulator, LuxR family</fullName>
    </submittedName>
</protein>
<evidence type="ECO:0000256" key="5">
    <source>
        <dbReference type="PROSITE-ProRule" id="PRU00169"/>
    </source>
</evidence>
<dbReference type="KEGG" id="ddn:DND132_3114"/>
<evidence type="ECO:0000256" key="2">
    <source>
        <dbReference type="ARBA" id="ARBA00023015"/>
    </source>
</evidence>
<accession>F0JK68</accession>
<gene>
    <name evidence="8" type="ORF">DND132_3114</name>
</gene>
<keyword evidence="1 5" id="KW-0597">Phosphoprotein</keyword>
<dbReference type="RefSeq" id="WP_014323741.1">
    <property type="nucleotide sequence ID" value="NC_016803.1"/>
</dbReference>
<evidence type="ECO:0000256" key="4">
    <source>
        <dbReference type="ARBA" id="ARBA00023163"/>
    </source>
</evidence>
<dbReference type="PROSITE" id="PS50043">
    <property type="entry name" value="HTH_LUXR_2"/>
    <property type="match status" value="1"/>
</dbReference>
<keyword evidence="2" id="KW-0805">Transcription regulation</keyword>
<name>F0JK68_9BACT</name>
<keyword evidence="3" id="KW-0238">DNA-binding</keyword>
<dbReference type="CDD" id="cd06170">
    <property type="entry name" value="LuxR_C_like"/>
    <property type="match status" value="1"/>
</dbReference>
<evidence type="ECO:0000256" key="3">
    <source>
        <dbReference type="ARBA" id="ARBA00023125"/>
    </source>
</evidence>
<dbReference type="Gene3D" id="3.40.50.2300">
    <property type="match status" value="1"/>
</dbReference>
<feature type="modified residue" description="4-aspartylphosphate" evidence="5">
    <location>
        <position position="57"/>
    </location>
</feature>
<dbReference type="SMART" id="SM00421">
    <property type="entry name" value="HTH_LUXR"/>
    <property type="match status" value="1"/>
</dbReference>
<dbReference type="GO" id="GO:0000160">
    <property type="term" value="P:phosphorelay signal transduction system"/>
    <property type="evidence" value="ECO:0007669"/>
    <property type="project" value="InterPro"/>
</dbReference>
<evidence type="ECO:0000259" key="6">
    <source>
        <dbReference type="PROSITE" id="PS50043"/>
    </source>
</evidence>
<dbReference type="InterPro" id="IPR000792">
    <property type="entry name" value="Tscrpt_reg_LuxR_C"/>
</dbReference>
<dbReference type="PROSITE" id="PS50110">
    <property type="entry name" value="RESPONSE_REGULATORY"/>
    <property type="match status" value="1"/>
</dbReference>
<feature type="domain" description="Response regulatory" evidence="7">
    <location>
        <begin position="6"/>
        <end position="122"/>
    </location>
</feature>
<proteinExistence type="predicted"/>
<dbReference type="SMR" id="F0JK68"/>
<dbReference type="InterPro" id="IPR001789">
    <property type="entry name" value="Sig_transdc_resp-reg_receiver"/>
</dbReference>
<evidence type="ECO:0000313" key="9">
    <source>
        <dbReference type="Proteomes" id="UP000007845"/>
    </source>
</evidence>
<dbReference type="GO" id="GO:0006355">
    <property type="term" value="P:regulation of DNA-templated transcription"/>
    <property type="evidence" value="ECO:0007669"/>
    <property type="project" value="InterPro"/>
</dbReference>
<dbReference type="PANTHER" id="PTHR43214:SF41">
    <property type="entry name" value="NITRATE_NITRITE RESPONSE REGULATOR PROTEIN NARP"/>
    <property type="match status" value="1"/>
</dbReference>
<dbReference type="InterPro" id="IPR011006">
    <property type="entry name" value="CheY-like_superfamily"/>
</dbReference>
<feature type="domain" description="HTH luxR-type" evidence="6">
    <location>
        <begin position="147"/>
        <end position="212"/>
    </location>
</feature>
<dbReference type="STRING" id="641491.DND132_3114"/>
<keyword evidence="9" id="KW-1185">Reference proteome</keyword>
<keyword evidence="4" id="KW-0804">Transcription</keyword>
<dbReference type="SUPFAM" id="SSF46894">
    <property type="entry name" value="C-terminal effector domain of the bipartite response regulators"/>
    <property type="match status" value="1"/>
</dbReference>
<dbReference type="Pfam" id="PF00196">
    <property type="entry name" value="GerE"/>
    <property type="match status" value="1"/>
</dbReference>
<dbReference type="SUPFAM" id="SSF52172">
    <property type="entry name" value="CheY-like"/>
    <property type="match status" value="1"/>
</dbReference>
<dbReference type="PRINTS" id="PR00038">
    <property type="entry name" value="HTHLUXR"/>
</dbReference>
<sequence>MHKKTTLLIVDDHRVVIAGIRSLLAPKADIEIVGEATDGAEAVALSRELAPDIVIMDISMPEMDGVEATGLIRQVSPRTRIIIYTMHSDQRFILELFKAGISGHVLKEGPPADLCAAVEAVMAGKTYFTTIDPAALLRQLSPERSGREDLFDHLSPRELEVFRLLADGLTVKEAAAELHISPKTVETHKYNLMEKLEVGTIPDLTKLAIRHGLISV</sequence>
<dbReference type="EMBL" id="CP003220">
    <property type="protein sequence ID" value="EGB16317.1"/>
    <property type="molecule type" value="Genomic_DNA"/>
</dbReference>
<dbReference type="AlphaFoldDB" id="F0JK68"/>
<dbReference type="InterPro" id="IPR058245">
    <property type="entry name" value="NreC/VraR/RcsB-like_REC"/>
</dbReference>
<dbReference type="InterPro" id="IPR039420">
    <property type="entry name" value="WalR-like"/>
</dbReference>